<keyword evidence="3" id="KW-0712">Selenocysteine</keyword>
<dbReference type="Pfam" id="PF00255">
    <property type="entry name" value="GSHPx"/>
    <property type="match status" value="1"/>
</dbReference>
<dbReference type="GO" id="GO:0004601">
    <property type="term" value="F:peroxidase activity"/>
    <property type="evidence" value="ECO:0007669"/>
    <property type="project" value="UniProtKB-KW"/>
</dbReference>
<dbReference type="SUPFAM" id="SSF52833">
    <property type="entry name" value="Thioredoxin-like"/>
    <property type="match status" value="1"/>
</dbReference>
<evidence type="ECO:0000256" key="5">
    <source>
        <dbReference type="RuleBase" id="RU000499"/>
    </source>
</evidence>
<name>A0A9J7EBS3_SPOLT</name>
<evidence type="ECO:0000313" key="7">
    <source>
        <dbReference type="RefSeq" id="XP_022828093.1"/>
    </source>
</evidence>
<accession>A0A9J7EBS3</accession>
<dbReference type="CDD" id="cd00340">
    <property type="entry name" value="GSH_Peroxidase"/>
    <property type="match status" value="1"/>
</dbReference>
<dbReference type="PANTHER" id="PTHR11592:SF134">
    <property type="entry name" value="PHOSPHOLIPID HYDROPEROXIDE GLUTATHIONE PEROXIDASE"/>
    <property type="match status" value="1"/>
</dbReference>
<comment type="similarity">
    <text evidence="1 5">Belongs to the glutathione peroxidase family.</text>
</comment>
<dbReference type="PIRSF" id="PIRSF000303">
    <property type="entry name" value="Glutathion_perox"/>
    <property type="match status" value="1"/>
</dbReference>
<gene>
    <name evidence="7" type="primary">LOC111357572</name>
</gene>
<dbReference type="InterPro" id="IPR029760">
    <property type="entry name" value="GPX_CS"/>
</dbReference>
<dbReference type="PROSITE" id="PS00763">
    <property type="entry name" value="GLUTATHIONE_PEROXID_2"/>
    <property type="match status" value="1"/>
</dbReference>
<evidence type="ECO:0000256" key="3">
    <source>
        <dbReference type="ARBA" id="ARBA00022933"/>
    </source>
</evidence>
<dbReference type="KEGG" id="sliu:111357572"/>
<dbReference type="PROSITE" id="PS51355">
    <property type="entry name" value="GLUTATHIONE_PEROXID_3"/>
    <property type="match status" value="1"/>
</dbReference>
<keyword evidence="4 5" id="KW-0560">Oxidoreductase</keyword>
<evidence type="ECO:0000256" key="1">
    <source>
        <dbReference type="ARBA" id="ARBA00006926"/>
    </source>
</evidence>
<dbReference type="InterPro" id="IPR000889">
    <property type="entry name" value="Glutathione_peroxidase"/>
</dbReference>
<sequence length="171" mass="19447">MDKIINNPHYTRAQTLHEFTVKDIKGNLVKLDKFKGHVCIYVDTATNSPFTDMHYAQFNNLMDKFADTNGLRILAFPCNQFGMEPGTPESIAAHAEKHNVKFDIFAKIDVNGETACDVWKFMKAKVPGGAHGNMIKTNYTKFIVTKQGMPVERHGPEVQPVEFEQLLNPYW</sequence>
<evidence type="ECO:0000256" key="4">
    <source>
        <dbReference type="ARBA" id="ARBA00023002"/>
    </source>
</evidence>
<dbReference type="Gene3D" id="3.40.30.10">
    <property type="entry name" value="Glutaredoxin"/>
    <property type="match status" value="1"/>
</dbReference>
<dbReference type="PRINTS" id="PR01011">
    <property type="entry name" value="GLUTPROXDASE"/>
</dbReference>
<dbReference type="PANTHER" id="PTHR11592">
    <property type="entry name" value="GLUTATHIONE PEROXIDASE"/>
    <property type="match status" value="1"/>
</dbReference>
<proteinExistence type="inferred from homology"/>
<dbReference type="RefSeq" id="XP_022828093.1">
    <property type="nucleotide sequence ID" value="XM_022972325.1"/>
</dbReference>
<dbReference type="AlphaFoldDB" id="A0A9J7EBS3"/>
<reference evidence="7" key="1">
    <citation type="submission" date="2025-08" db="UniProtKB">
        <authorList>
            <consortium name="RefSeq"/>
        </authorList>
    </citation>
    <scope>IDENTIFICATION</scope>
    <source>
        <strain evidence="7">Ishihara</strain>
        <tissue evidence="7">Whole body</tissue>
    </source>
</reference>
<dbReference type="GO" id="GO:0006979">
    <property type="term" value="P:response to oxidative stress"/>
    <property type="evidence" value="ECO:0007669"/>
    <property type="project" value="InterPro"/>
</dbReference>
<keyword evidence="2 5" id="KW-0575">Peroxidase</keyword>
<keyword evidence="6" id="KW-1185">Reference proteome</keyword>
<evidence type="ECO:0000313" key="6">
    <source>
        <dbReference type="Proteomes" id="UP000301870"/>
    </source>
</evidence>
<dbReference type="Proteomes" id="UP000301870">
    <property type="component" value="Chromosome 25"/>
</dbReference>
<evidence type="ECO:0000256" key="2">
    <source>
        <dbReference type="ARBA" id="ARBA00022559"/>
    </source>
</evidence>
<dbReference type="OrthoDB" id="446890at2759"/>
<organism evidence="6 7">
    <name type="scientific">Spodoptera litura</name>
    <name type="common">Asian cotton leafworm</name>
    <dbReference type="NCBI Taxonomy" id="69820"/>
    <lineage>
        <taxon>Eukaryota</taxon>
        <taxon>Metazoa</taxon>
        <taxon>Ecdysozoa</taxon>
        <taxon>Arthropoda</taxon>
        <taxon>Hexapoda</taxon>
        <taxon>Insecta</taxon>
        <taxon>Pterygota</taxon>
        <taxon>Neoptera</taxon>
        <taxon>Endopterygota</taxon>
        <taxon>Lepidoptera</taxon>
        <taxon>Glossata</taxon>
        <taxon>Ditrysia</taxon>
        <taxon>Noctuoidea</taxon>
        <taxon>Noctuidae</taxon>
        <taxon>Amphipyrinae</taxon>
        <taxon>Spodoptera</taxon>
    </lineage>
</organism>
<dbReference type="GeneID" id="111357572"/>
<dbReference type="InterPro" id="IPR036249">
    <property type="entry name" value="Thioredoxin-like_sf"/>
</dbReference>
<protein>
    <recommendedName>
        <fullName evidence="5">Glutathione peroxidase</fullName>
    </recommendedName>
</protein>